<dbReference type="EMBL" id="MU864016">
    <property type="protein sequence ID" value="KAK4195355.1"/>
    <property type="molecule type" value="Genomic_DNA"/>
</dbReference>
<dbReference type="AlphaFoldDB" id="A0AAN7ARV7"/>
<dbReference type="Proteomes" id="UP001303160">
    <property type="component" value="Unassembled WGS sequence"/>
</dbReference>
<feature type="region of interest" description="Disordered" evidence="1">
    <location>
        <begin position="1"/>
        <end position="29"/>
    </location>
</feature>
<organism evidence="2 3">
    <name type="scientific">Triangularia verruculosa</name>
    <dbReference type="NCBI Taxonomy" id="2587418"/>
    <lineage>
        <taxon>Eukaryota</taxon>
        <taxon>Fungi</taxon>
        <taxon>Dikarya</taxon>
        <taxon>Ascomycota</taxon>
        <taxon>Pezizomycotina</taxon>
        <taxon>Sordariomycetes</taxon>
        <taxon>Sordariomycetidae</taxon>
        <taxon>Sordariales</taxon>
        <taxon>Podosporaceae</taxon>
        <taxon>Triangularia</taxon>
    </lineage>
</organism>
<feature type="compositionally biased region" description="Basic and acidic residues" evidence="1">
    <location>
        <begin position="68"/>
        <end position="104"/>
    </location>
</feature>
<feature type="region of interest" description="Disordered" evidence="1">
    <location>
        <begin position="388"/>
        <end position="436"/>
    </location>
</feature>
<reference evidence="2" key="2">
    <citation type="submission" date="2023-05" db="EMBL/GenBank/DDBJ databases">
        <authorList>
            <consortium name="Lawrence Berkeley National Laboratory"/>
            <person name="Steindorff A."/>
            <person name="Hensen N."/>
            <person name="Bonometti L."/>
            <person name="Westerberg I."/>
            <person name="Brannstrom I.O."/>
            <person name="Guillou S."/>
            <person name="Cros-Aarteil S."/>
            <person name="Calhoun S."/>
            <person name="Haridas S."/>
            <person name="Kuo A."/>
            <person name="Mondo S."/>
            <person name="Pangilinan J."/>
            <person name="Riley R."/>
            <person name="Labutti K."/>
            <person name="Andreopoulos B."/>
            <person name="Lipzen A."/>
            <person name="Chen C."/>
            <person name="Yanf M."/>
            <person name="Daum C."/>
            <person name="Ng V."/>
            <person name="Clum A."/>
            <person name="Ohm R."/>
            <person name="Martin F."/>
            <person name="Silar P."/>
            <person name="Natvig D."/>
            <person name="Lalanne C."/>
            <person name="Gautier V."/>
            <person name="Ament-Velasquez S.L."/>
            <person name="Kruys A."/>
            <person name="Hutchinson M.I."/>
            <person name="Powell A.J."/>
            <person name="Barry K."/>
            <person name="Miller A.N."/>
            <person name="Grigoriev I.V."/>
            <person name="Debuchy R."/>
            <person name="Gladieux P."/>
            <person name="Thoren M.H."/>
            <person name="Johannesson H."/>
        </authorList>
    </citation>
    <scope>NUCLEOTIDE SEQUENCE</scope>
    <source>
        <strain evidence="2">CBS 315.58</strain>
    </source>
</reference>
<accession>A0AAN7ARV7</accession>
<feature type="region of interest" description="Disordered" evidence="1">
    <location>
        <begin position="51"/>
        <end position="218"/>
    </location>
</feature>
<sequence length="544" mass="60590">MSSLPSSSHVGDLDLKVEAQGRTDAKTPMPLQQNTFVLVPQPVTFQQALALDGPESKPPMTTKQAQKAYREANRLPKMTKAERRRQERAELERIRKEEEKEKASKRAKVLRDRKKAKEQALKEEKRRQGLPLVDVRPSQATISTFLKGKAVSRKQDADAFEADQPAMMEEAEDKENQTPVGSPSESRSIKRQRLGETSSQQHLLPGEETSADLGLHPASSPAELLEGFIDDFPTASQAARELEDDEPLVETTELSPARRGPPAIMKSSPSHGSLLEQEFASRRHQALAKAAKLRYSIYDDSTEYSRFSFSDQGFWSSDDELETEEPEVIEQIDDNSPCVPTLKLPSPSPEMVDKISPEPAGKPSAALDKTEDTLDGFTASQFFSSSFKVSDEEVDEPQPLTTNQPPCDDGTSVSPIPEAVAESHNADKEAEERRLEQEALERRQRLQNFLERAREEERLFELAEQEAAAAKLVASKHDGTQLEDSMAPLSQESDYGPDLTLDNAEEMDRMVVPMEAESEDSDEYGPGFTLDNVELLEALVRRNA</sequence>
<gene>
    <name evidence="2" type="ORF">QBC40DRAFT_269359</name>
</gene>
<comment type="caution">
    <text evidence="2">The sequence shown here is derived from an EMBL/GenBank/DDBJ whole genome shotgun (WGS) entry which is preliminary data.</text>
</comment>
<proteinExistence type="predicted"/>
<feature type="compositionally biased region" description="Polar residues" evidence="1">
    <location>
        <begin position="177"/>
        <end position="186"/>
    </location>
</feature>
<feature type="compositionally biased region" description="Basic and acidic residues" evidence="1">
    <location>
        <begin position="115"/>
        <end position="127"/>
    </location>
</feature>
<keyword evidence="3" id="KW-1185">Reference proteome</keyword>
<feature type="compositionally biased region" description="Basic and acidic residues" evidence="1">
    <location>
        <begin position="424"/>
        <end position="436"/>
    </location>
</feature>
<evidence type="ECO:0000313" key="2">
    <source>
        <dbReference type="EMBL" id="KAK4195355.1"/>
    </source>
</evidence>
<feature type="region of interest" description="Disordered" evidence="1">
    <location>
        <begin position="333"/>
        <end position="368"/>
    </location>
</feature>
<feature type="region of interest" description="Disordered" evidence="1">
    <location>
        <begin position="239"/>
        <end position="273"/>
    </location>
</feature>
<feature type="compositionally biased region" description="Basic and acidic residues" evidence="1">
    <location>
        <begin position="11"/>
        <end position="25"/>
    </location>
</feature>
<evidence type="ECO:0000313" key="3">
    <source>
        <dbReference type="Proteomes" id="UP001303160"/>
    </source>
</evidence>
<evidence type="ECO:0000256" key="1">
    <source>
        <dbReference type="SAM" id="MobiDB-lite"/>
    </source>
</evidence>
<protein>
    <submittedName>
        <fullName evidence="2">Uncharacterized protein</fullName>
    </submittedName>
</protein>
<feature type="compositionally biased region" description="Basic residues" evidence="1">
    <location>
        <begin position="105"/>
        <end position="114"/>
    </location>
</feature>
<name>A0AAN7ARV7_9PEZI</name>
<reference evidence="2" key="1">
    <citation type="journal article" date="2023" name="Mol. Phylogenet. Evol.">
        <title>Genome-scale phylogeny and comparative genomics of the fungal order Sordariales.</title>
        <authorList>
            <person name="Hensen N."/>
            <person name="Bonometti L."/>
            <person name="Westerberg I."/>
            <person name="Brannstrom I.O."/>
            <person name="Guillou S."/>
            <person name="Cros-Aarteil S."/>
            <person name="Calhoun S."/>
            <person name="Haridas S."/>
            <person name="Kuo A."/>
            <person name="Mondo S."/>
            <person name="Pangilinan J."/>
            <person name="Riley R."/>
            <person name="LaButti K."/>
            <person name="Andreopoulos B."/>
            <person name="Lipzen A."/>
            <person name="Chen C."/>
            <person name="Yan M."/>
            <person name="Daum C."/>
            <person name="Ng V."/>
            <person name="Clum A."/>
            <person name="Steindorff A."/>
            <person name="Ohm R.A."/>
            <person name="Martin F."/>
            <person name="Silar P."/>
            <person name="Natvig D.O."/>
            <person name="Lalanne C."/>
            <person name="Gautier V."/>
            <person name="Ament-Velasquez S.L."/>
            <person name="Kruys A."/>
            <person name="Hutchinson M.I."/>
            <person name="Powell A.J."/>
            <person name="Barry K."/>
            <person name="Miller A.N."/>
            <person name="Grigoriev I.V."/>
            <person name="Debuchy R."/>
            <person name="Gladieux P."/>
            <person name="Hiltunen Thoren M."/>
            <person name="Johannesson H."/>
        </authorList>
    </citation>
    <scope>NUCLEOTIDE SEQUENCE</scope>
    <source>
        <strain evidence="2">CBS 315.58</strain>
    </source>
</reference>